<protein>
    <submittedName>
        <fullName evidence="2">Uncharacterized protein</fullName>
    </submittedName>
</protein>
<dbReference type="Proteomes" id="UP000007798">
    <property type="component" value="Unassembled WGS sequence"/>
</dbReference>
<evidence type="ECO:0000313" key="2">
    <source>
        <dbReference type="EMBL" id="KRF98349.1"/>
    </source>
</evidence>
<dbReference type="EMBL" id="CH963857">
    <property type="protein sequence ID" value="KRF98349.1"/>
    <property type="molecule type" value="Genomic_DNA"/>
</dbReference>
<reference evidence="2 3" key="1">
    <citation type="journal article" date="2007" name="Nature">
        <title>Evolution of genes and genomes on the Drosophila phylogeny.</title>
        <authorList>
            <consortium name="Drosophila 12 Genomes Consortium"/>
            <person name="Clark A.G."/>
            <person name="Eisen M.B."/>
            <person name="Smith D.R."/>
            <person name="Bergman C.M."/>
            <person name="Oliver B."/>
            <person name="Markow T.A."/>
            <person name="Kaufman T.C."/>
            <person name="Kellis M."/>
            <person name="Gelbart W."/>
            <person name="Iyer V.N."/>
            <person name="Pollard D.A."/>
            <person name="Sackton T.B."/>
            <person name="Larracuente A.M."/>
            <person name="Singh N.D."/>
            <person name="Abad J.P."/>
            <person name="Abt D.N."/>
            <person name="Adryan B."/>
            <person name="Aguade M."/>
            <person name="Akashi H."/>
            <person name="Anderson W.W."/>
            <person name="Aquadro C.F."/>
            <person name="Ardell D.H."/>
            <person name="Arguello R."/>
            <person name="Artieri C.G."/>
            <person name="Barbash D.A."/>
            <person name="Barker D."/>
            <person name="Barsanti P."/>
            <person name="Batterham P."/>
            <person name="Batzoglou S."/>
            <person name="Begun D."/>
            <person name="Bhutkar A."/>
            <person name="Blanco E."/>
            <person name="Bosak S.A."/>
            <person name="Bradley R.K."/>
            <person name="Brand A.D."/>
            <person name="Brent M.R."/>
            <person name="Brooks A.N."/>
            <person name="Brown R.H."/>
            <person name="Butlin R.K."/>
            <person name="Caggese C."/>
            <person name="Calvi B.R."/>
            <person name="Bernardo de Carvalho A."/>
            <person name="Caspi A."/>
            <person name="Castrezana S."/>
            <person name="Celniker S.E."/>
            <person name="Chang J.L."/>
            <person name="Chapple C."/>
            <person name="Chatterji S."/>
            <person name="Chinwalla A."/>
            <person name="Civetta A."/>
            <person name="Clifton S.W."/>
            <person name="Comeron J.M."/>
            <person name="Costello J.C."/>
            <person name="Coyne J.A."/>
            <person name="Daub J."/>
            <person name="David R.G."/>
            <person name="Delcher A.L."/>
            <person name="Delehaunty K."/>
            <person name="Do C.B."/>
            <person name="Ebling H."/>
            <person name="Edwards K."/>
            <person name="Eickbush T."/>
            <person name="Evans J.D."/>
            <person name="Filipski A."/>
            <person name="Findeiss S."/>
            <person name="Freyhult E."/>
            <person name="Fulton L."/>
            <person name="Fulton R."/>
            <person name="Garcia A.C."/>
            <person name="Gardiner A."/>
            <person name="Garfield D.A."/>
            <person name="Garvin B.E."/>
            <person name="Gibson G."/>
            <person name="Gilbert D."/>
            <person name="Gnerre S."/>
            <person name="Godfrey J."/>
            <person name="Good R."/>
            <person name="Gotea V."/>
            <person name="Gravely B."/>
            <person name="Greenberg A.J."/>
            <person name="Griffiths-Jones S."/>
            <person name="Gross S."/>
            <person name="Guigo R."/>
            <person name="Gustafson E.A."/>
            <person name="Haerty W."/>
            <person name="Hahn M.W."/>
            <person name="Halligan D.L."/>
            <person name="Halpern A.L."/>
            <person name="Halter G.M."/>
            <person name="Han M.V."/>
            <person name="Heger A."/>
            <person name="Hillier L."/>
            <person name="Hinrichs A.S."/>
            <person name="Holmes I."/>
            <person name="Hoskins R.A."/>
            <person name="Hubisz M.J."/>
            <person name="Hultmark D."/>
            <person name="Huntley M.A."/>
            <person name="Jaffe D.B."/>
            <person name="Jagadeeshan S."/>
            <person name="Jeck W.R."/>
            <person name="Johnson J."/>
            <person name="Jones C.D."/>
            <person name="Jordan W.C."/>
            <person name="Karpen G.H."/>
            <person name="Kataoka E."/>
            <person name="Keightley P.D."/>
            <person name="Kheradpour P."/>
            <person name="Kirkness E.F."/>
            <person name="Koerich L.B."/>
            <person name="Kristiansen K."/>
            <person name="Kudrna D."/>
            <person name="Kulathinal R.J."/>
            <person name="Kumar S."/>
            <person name="Kwok R."/>
            <person name="Lander E."/>
            <person name="Langley C.H."/>
            <person name="Lapoint R."/>
            <person name="Lazzaro B.P."/>
            <person name="Lee S.J."/>
            <person name="Levesque L."/>
            <person name="Li R."/>
            <person name="Lin C.F."/>
            <person name="Lin M.F."/>
            <person name="Lindblad-Toh K."/>
            <person name="Llopart A."/>
            <person name="Long M."/>
            <person name="Low L."/>
            <person name="Lozovsky E."/>
            <person name="Lu J."/>
            <person name="Luo M."/>
            <person name="Machado C.A."/>
            <person name="Makalowski W."/>
            <person name="Marzo M."/>
            <person name="Matsuda M."/>
            <person name="Matzkin L."/>
            <person name="McAllister B."/>
            <person name="McBride C.S."/>
            <person name="McKernan B."/>
            <person name="McKernan K."/>
            <person name="Mendez-Lago M."/>
            <person name="Minx P."/>
            <person name="Mollenhauer M.U."/>
            <person name="Montooth K."/>
            <person name="Mount S.M."/>
            <person name="Mu X."/>
            <person name="Myers E."/>
            <person name="Negre B."/>
            <person name="Newfeld S."/>
            <person name="Nielsen R."/>
            <person name="Noor M.A."/>
            <person name="O'Grady P."/>
            <person name="Pachter L."/>
            <person name="Papaceit M."/>
            <person name="Parisi M.J."/>
            <person name="Parisi M."/>
            <person name="Parts L."/>
            <person name="Pedersen J.S."/>
            <person name="Pesole G."/>
            <person name="Phillippy A.M."/>
            <person name="Ponting C.P."/>
            <person name="Pop M."/>
            <person name="Porcelli D."/>
            <person name="Powell J.R."/>
            <person name="Prohaska S."/>
            <person name="Pruitt K."/>
            <person name="Puig M."/>
            <person name="Quesneville H."/>
            <person name="Ram K.R."/>
            <person name="Rand D."/>
            <person name="Rasmussen M.D."/>
            <person name="Reed L.K."/>
            <person name="Reenan R."/>
            <person name="Reily A."/>
            <person name="Remington K.A."/>
            <person name="Rieger T.T."/>
            <person name="Ritchie M.G."/>
            <person name="Robin C."/>
            <person name="Rogers Y.H."/>
            <person name="Rohde C."/>
            <person name="Rozas J."/>
            <person name="Rubenfield M.J."/>
            <person name="Ruiz A."/>
            <person name="Russo S."/>
            <person name="Salzberg S.L."/>
            <person name="Sanchez-Gracia A."/>
            <person name="Saranga D.J."/>
            <person name="Sato H."/>
            <person name="Schaeffer S.W."/>
            <person name="Schatz M.C."/>
            <person name="Schlenke T."/>
            <person name="Schwartz R."/>
            <person name="Segarra C."/>
            <person name="Singh R.S."/>
            <person name="Sirot L."/>
            <person name="Sirota M."/>
            <person name="Sisneros N.B."/>
            <person name="Smith C.D."/>
            <person name="Smith T.F."/>
            <person name="Spieth J."/>
            <person name="Stage D.E."/>
            <person name="Stark A."/>
            <person name="Stephan W."/>
            <person name="Strausberg R.L."/>
            <person name="Strempel S."/>
            <person name="Sturgill D."/>
            <person name="Sutton G."/>
            <person name="Sutton G.G."/>
            <person name="Tao W."/>
            <person name="Teichmann S."/>
            <person name="Tobari Y.N."/>
            <person name="Tomimura Y."/>
            <person name="Tsolas J.M."/>
            <person name="Valente V.L."/>
            <person name="Venter E."/>
            <person name="Venter J.C."/>
            <person name="Vicario S."/>
            <person name="Vieira F.G."/>
            <person name="Vilella A.J."/>
            <person name="Villasante A."/>
            <person name="Walenz B."/>
            <person name="Wang J."/>
            <person name="Wasserman M."/>
            <person name="Watts T."/>
            <person name="Wilson D."/>
            <person name="Wilson R.K."/>
            <person name="Wing R.A."/>
            <person name="Wolfner M.F."/>
            <person name="Wong A."/>
            <person name="Wong G.K."/>
            <person name="Wu C.I."/>
            <person name="Wu G."/>
            <person name="Yamamoto D."/>
            <person name="Yang H.P."/>
            <person name="Yang S.P."/>
            <person name="Yorke J.A."/>
            <person name="Yoshida K."/>
            <person name="Zdobnov E."/>
            <person name="Zhang P."/>
            <person name="Zhang Y."/>
            <person name="Zimin A.V."/>
            <person name="Baldwin J."/>
            <person name="Abdouelleil A."/>
            <person name="Abdulkadir J."/>
            <person name="Abebe A."/>
            <person name="Abera B."/>
            <person name="Abreu J."/>
            <person name="Acer S.C."/>
            <person name="Aftuck L."/>
            <person name="Alexander A."/>
            <person name="An P."/>
            <person name="Anderson E."/>
            <person name="Anderson S."/>
            <person name="Arachi H."/>
            <person name="Azer M."/>
            <person name="Bachantsang P."/>
            <person name="Barry A."/>
            <person name="Bayul T."/>
            <person name="Berlin A."/>
            <person name="Bessette D."/>
            <person name="Bloom T."/>
            <person name="Blye J."/>
            <person name="Boguslavskiy L."/>
            <person name="Bonnet C."/>
            <person name="Boukhgalter B."/>
            <person name="Bourzgui I."/>
            <person name="Brown A."/>
            <person name="Cahill P."/>
            <person name="Channer S."/>
            <person name="Cheshatsang Y."/>
            <person name="Chuda L."/>
            <person name="Citroen M."/>
            <person name="Collymore A."/>
            <person name="Cooke P."/>
            <person name="Costello M."/>
            <person name="D'Aco K."/>
            <person name="Daza R."/>
            <person name="De Haan G."/>
            <person name="DeGray S."/>
            <person name="DeMaso C."/>
            <person name="Dhargay N."/>
            <person name="Dooley K."/>
            <person name="Dooley E."/>
            <person name="Doricent M."/>
            <person name="Dorje P."/>
            <person name="Dorjee K."/>
            <person name="Dupes A."/>
            <person name="Elong R."/>
            <person name="Falk J."/>
            <person name="Farina A."/>
            <person name="Faro S."/>
            <person name="Ferguson D."/>
            <person name="Fisher S."/>
            <person name="Foley C.D."/>
            <person name="Franke A."/>
            <person name="Friedrich D."/>
            <person name="Gadbois L."/>
            <person name="Gearin G."/>
            <person name="Gearin C.R."/>
            <person name="Giannoukos G."/>
            <person name="Goode T."/>
            <person name="Graham J."/>
            <person name="Grandbois E."/>
            <person name="Grewal S."/>
            <person name="Gyaltsen K."/>
            <person name="Hafez N."/>
            <person name="Hagos B."/>
            <person name="Hall J."/>
            <person name="Henson C."/>
            <person name="Hollinger A."/>
            <person name="Honan T."/>
            <person name="Huard M.D."/>
            <person name="Hughes L."/>
            <person name="Hurhula B."/>
            <person name="Husby M.E."/>
            <person name="Kamat A."/>
            <person name="Kanga B."/>
            <person name="Kashin S."/>
            <person name="Khazanovich D."/>
            <person name="Kisner P."/>
            <person name="Lance K."/>
            <person name="Lara M."/>
            <person name="Lee W."/>
            <person name="Lennon N."/>
            <person name="Letendre F."/>
            <person name="LeVine R."/>
            <person name="Lipovsky A."/>
            <person name="Liu X."/>
            <person name="Liu J."/>
            <person name="Liu S."/>
            <person name="Lokyitsang T."/>
            <person name="Lokyitsang Y."/>
            <person name="Lubonja R."/>
            <person name="Lui A."/>
            <person name="MacDonald P."/>
            <person name="Magnisalis V."/>
            <person name="Maru K."/>
            <person name="Matthews C."/>
            <person name="McCusker W."/>
            <person name="McDonough S."/>
            <person name="Mehta T."/>
            <person name="Meldrim J."/>
            <person name="Meneus L."/>
            <person name="Mihai O."/>
            <person name="Mihalev A."/>
            <person name="Mihova T."/>
            <person name="Mittelman R."/>
            <person name="Mlenga V."/>
            <person name="Montmayeur A."/>
            <person name="Mulrain L."/>
            <person name="Navidi A."/>
            <person name="Naylor J."/>
            <person name="Negash T."/>
            <person name="Nguyen T."/>
            <person name="Nguyen N."/>
            <person name="Nicol R."/>
            <person name="Norbu C."/>
            <person name="Norbu N."/>
            <person name="Novod N."/>
            <person name="O'Neill B."/>
            <person name="Osman S."/>
            <person name="Markiewicz E."/>
            <person name="Oyono O.L."/>
            <person name="Patti C."/>
            <person name="Phunkhang P."/>
            <person name="Pierre F."/>
            <person name="Priest M."/>
            <person name="Raghuraman S."/>
            <person name="Rege F."/>
            <person name="Reyes R."/>
            <person name="Rise C."/>
            <person name="Rogov P."/>
            <person name="Ross K."/>
            <person name="Ryan E."/>
            <person name="Settipalli S."/>
            <person name="Shea T."/>
            <person name="Sherpa N."/>
            <person name="Shi L."/>
            <person name="Shih D."/>
            <person name="Sparrow T."/>
            <person name="Spaulding J."/>
            <person name="Stalker J."/>
            <person name="Stange-Thomann N."/>
            <person name="Stavropoulos S."/>
            <person name="Stone C."/>
            <person name="Strader C."/>
            <person name="Tesfaye S."/>
            <person name="Thomson T."/>
            <person name="Thoulutsang Y."/>
            <person name="Thoulutsang D."/>
            <person name="Topham K."/>
            <person name="Topping I."/>
            <person name="Tsamla T."/>
            <person name="Vassiliev H."/>
            <person name="Vo A."/>
            <person name="Wangchuk T."/>
            <person name="Wangdi T."/>
            <person name="Weiand M."/>
            <person name="Wilkinson J."/>
            <person name="Wilson A."/>
            <person name="Yadav S."/>
            <person name="Young G."/>
            <person name="Yu Q."/>
            <person name="Zembek L."/>
            <person name="Zhong D."/>
            <person name="Zimmer A."/>
            <person name="Zwirko Z."/>
            <person name="Jaffe D.B."/>
            <person name="Alvarez P."/>
            <person name="Brockman W."/>
            <person name="Butler J."/>
            <person name="Chin C."/>
            <person name="Gnerre S."/>
            <person name="Grabherr M."/>
            <person name="Kleber M."/>
            <person name="Mauceli E."/>
            <person name="MacCallum I."/>
        </authorList>
    </citation>
    <scope>NUCLEOTIDE SEQUENCE [LARGE SCALE GENOMIC DNA]</scope>
    <source>
        <strain evidence="3">Tucson 14030-0811.24</strain>
    </source>
</reference>
<accession>A0A0Q9WRX3</accession>
<organism evidence="2 3">
    <name type="scientific">Drosophila willistoni</name>
    <name type="common">Fruit fly</name>
    <dbReference type="NCBI Taxonomy" id="7260"/>
    <lineage>
        <taxon>Eukaryota</taxon>
        <taxon>Metazoa</taxon>
        <taxon>Ecdysozoa</taxon>
        <taxon>Arthropoda</taxon>
        <taxon>Hexapoda</taxon>
        <taxon>Insecta</taxon>
        <taxon>Pterygota</taxon>
        <taxon>Neoptera</taxon>
        <taxon>Endopterygota</taxon>
        <taxon>Diptera</taxon>
        <taxon>Brachycera</taxon>
        <taxon>Muscomorpha</taxon>
        <taxon>Ephydroidea</taxon>
        <taxon>Drosophilidae</taxon>
        <taxon>Drosophila</taxon>
        <taxon>Sophophora</taxon>
    </lineage>
</organism>
<feature type="chain" id="PRO_5006387059" evidence="1">
    <location>
        <begin position="23"/>
        <end position="56"/>
    </location>
</feature>
<keyword evidence="1" id="KW-0732">Signal</keyword>
<feature type="signal peptide" evidence="1">
    <location>
        <begin position="1"/>
        <end position="22"/>
    </location>
</feature>
<sequence>MHLTFLGTFIFVLGLTIEATNGRHSKAHDGFHNIEREPRWRNWKAHLRAHHEKHLS</sequence>
<keyword evidence="3" id="KW-1185">Reference proteome</keyword>
<evidence type="ECO:0000313" key="3">
    <source>
        <dbReference type="Proteomes" id="UP000007798"/>
    </source>
</evidence>
<evidence type="ECO:0000256" key="1">
    <source>
        <dbReference type="SAM" id="SignalP"/>
    </source>
</evidence>
<name>A0A0Q9WRX3_DROWI</name>
<dbReference type="AlphaFoldDB" id="A0A0Q9WRX3"/>
<proteinExistence type="predicted"/>
<dbReference type="OrthoDB" id="7844243at2759"/>
<dbReference type="InParanoid" id="A0A0Q9WRX3"/>
<gene>
    <name evidence="2" type="primary">Dwil\GK28186</name>
    <name evidence="2" type="ORF">Dwil_GK28186</name>
</gene>